<organism evidence="2 3">
    <name type="scientific">Ancylobacter vacuolatus</name>
    <dbReference type="NCBI Taxonomy" id="223389"/>
    <lineage>
        <taxon>Bacteria</taxon>
        <taxon>Pseudomonadati</taxon>
        <taxon>Pseudomonadota</taxon>
        <taxon>Alphaproteobacteria</taxon>
        <taxon>Hyphomicrobiales</taxon>
        <taxon>Xanthobacteraceae</taxon>
        <taxon>Ancylobacter</taxon>
    </lineage>
</organism>
<reference evidence="2 3" key="1">
    <citation type="submission" date="2023-07" db="EMBL/GenBank/DDBJ databases">
        <title>Genomic Encyclopedia of Type Strains, Phase IV (KMG-IV): sequencing the most valuable type-strain genomes for metagenomic binning, comparative biology and taxonomic classification.</title>
        <authorList>
            <person name="Goeker M."/>
        </authorList>
    </citation>
    <scope>NUCLEOTIDE SEQUENCE [LARGE SCALE GENOMIC DNA]</scope>
    <source>
        <strain evidence="2 3">DSM 1277</strain>
    </source>
</reference>
<dbReference type="InterPro" id="IPR013783">
    <property type="entry name" value="Ig-like_fold"/>
</dbReference>
<dbReference type="RefSeq" id="WP_307057170.1">
    <property type="nucleotide sequence ID" value="NZ_JAUSUH010000001.1"/>
</dbReference>
<feature type="domain" description="Sulphur oxidation protein SoxZ" evidence="1">
    <location>
        <begin position="9"/>
        <end position="101"/>
    </location>
</feature>
<dbReference type="Pfam" id="PF08770">
    <property type="entry name" value="SoxZ"/>
    <property type="match status" value="1"/>
</dbReference>
<dbReference type="InterPro" id="IPR014756">
    <property type="entry name" value="Ig_E-set"/>
</dbReference>
<protein>
    <submittedName>
        <fullName evidence="2">Sulfur-oxidizing protein SoxZ</fullName>
    </submittedName>
</protein>
<sequence length="106" mass="11456">MTRALVSVPPAAKRGEIVDVRAMIAHPMETGYRMGPNGAEIPRDIITRFVCTYDGAEVFSAEFFPAVSANPFVSFNLIATESGTLAFEWTDDKGQIETASAEIVVS</sequence>
<dbReference type="Gene3D" id="2.60.40.10">
    <property type="entry name" value="Immunoglobulins"/>
    <property type="match status" value="1"/>
</dbReference>
<dbReference type="Proteomes" id="UP001238467">
    <property type="component" value="Unassembled WGS sequence"/>
</dbReference>
<comment type="caution">
    <text evidence="2">The sequence shown here is derived from an EMBL/GenBank/DDBJ whole genome shotgun (WGS) entry which is preliminary data.</text>
</comment>
<dbReference type="EMBL" id="JAUSUH010000001">
    <property type="protein sequence ID" value="MDQ0346078.1"/>
    <property type="molecule type" value="Genomic_DNA"/>
</dbReference>
<dbReference type="NCBIfam" id="TIGR04490">
    <property type="entry name" value="SoxZ_true"/>
    <property type="match status" value="1"/>
</dbReference>
<dbReference type="InterPro" id="IPR014880">
    <property type="entry name" value="SoxZ_dom"/>
</dbReference>
<dbReference type="InterPro" id="IPR030995">
    <property type="entry name" value="SoxZ"/>
</dbReference>
<accession>A0ABU0DCL4</accession>
<gene>
    <name evidence="2" type="ORF">J2S76_000479</name>
</gene>
<name>A0ABU0DCL4_9HYPH</name>
<evidence type="ECO:0000313" key="2">
    <source>
        <dbReference type="EMBL" id="MDQ0346078.1"/>
    </source>
</evidence>
<dbReference type="SUPFAM" id="SSF81296">
    <property type="entry name" value="E set domains"/>
    <property type="match status" value="1"/>
</dbReference>
<proteinExistence type="predicted"/>
<evidence type="ECO:0000259" key="1">
    <source>
        <dbReference type="Pfam" id="PF08770"/>
    </source>
</evidence>
<evidence type="ECO:0000313" key="3">
    <source>
        <dbReference type="Proteomes" id="UP001238467"/>
    </source>
</evidence>
<keyword evidence="3" id="KW-1185">Reference proteome</keyword>